<accession>A0AAD4ZGD9</accession>
<feature type="compositionally biased region" description="Basic and acidic residues" evidence="1">
    <location>
        <begin position="8"/>
        <end position="24"/>
    </location>
</feature>
<reference evidence="3 4" key="1">
    <citation type="journal article" date="2022" name="G3 (Bethesda)">
        <title>Whole-genome sequence and methylome profiling of the almond [Prunus dulcis (Mill.) D.A. Webb] cultivar 'Nonpareil'.</title>
        <authorList>
            <person name="D'Amico-Willman K.M."/>
            <person name="Ouma W.Z."/>
            <person name="Meulia T."/>
            <person name="Sideli G.M."/>
            <person name="Gradziel T.M."/>
            <person name="Fresnedo-Ramirez J."/>
        </authorList>
    </citation>
    <scope>NUCLEOTIDE SEQUENCE [LARGE SCALE GENOMIC DNA]</scope>
    <source>
        <strain evidence="3">Clone GOH B32 T37-40</strain>
    </source>
</reference>
<dbReference type="EMBL" id="JAJFAZ020000002">
    <property type="protein sequence ID" value="KAI5344904.1"/>
    <property type="molecule type" value="Genomic_DNA"/>
</dbReference>
<organism evidence="3 4">
    <name type="scientific">Prunus dulcis</name>
    <name type="common">Almond</name>
    <name type="synonym">Amygdalus dulcis</name>
    <dbReference type="NCBI Taxonomy" id="3755"/>
    <lineage>
        <taxon>Eukaryota</taxon>
        <taxon>Viridiplantae</taxon>
        <taxon>Streptophyta</taxon>
        <taxon>Embryophyta</taxon>
        <taxon>Tracheophyta</taxon>
        <taxon>Spermatophyta</taxon>
        <taxon>Magnoliopsida</taxon>
        <taxon>eudicotyledons</taxon>
        <taxon>Gunneridae</taxon>
        <taxon>Pentapetalae</taxon>
        <taxon>rosids</taxon>
        <taxon>fabids</taxon>
        <taxon>Rosales</taxon>
        <taxon>Rosaceae</taxon>
        <taxon>Amygdaloideae</taxon>
        <taxon>Amygdaleae</taxon>
        <taxon>Prunus</taxon>
    </lineage>
</organism>
<sequence>MVVDENADDKSPKHNPNHDAEHTPPLKCLSLGGRHNVFGRAAFRRTASQEYCSTLRRTKTTSQITEKTENEEECQVRVLDKPDKWCIYRVPSKLRKVNEAAYTPQLLSIGPFHHGKPELKDMETHKKIYYENFLARFKKSDDELKQFIKTRQENILRCYAGTIELNKDFEEIIAVDACFIIELFLMNFNDPKNHENDYILRSPWLRKAVEQDLILFENQLPYSLLQELYQNFAVPPSSNFQPRKEVQEQADRQSSTNHDLPHCSPCCRHCLPCCWWIPSKDHSIEIVQVEPDNDDPLLKLTYEFFKDYSRGKSVKNGVRPKHFTDLVRHFLRPDKEMVFKHSSTPIKNIYAARKLKASGVKFRPLKDVHFIIEKDEATKCKLNLACFRNMDLKLTQFCVKDETECVIRNIMALEQFLYPNKPYICNYFLLMDQLVDIVEDVDLLVENKVILNMLGSNEAVAKLVNRLCEQIMDDKSCYFDICEQLNKHHENFWNLHVATLKRVYFKDLWTGSSTVVGVFVLLFSIIGTIKSLMS</sequence>
<dbReference type="PANTHER" id="PTHR31170:SF9">
    <property type="entry name" value="PROTEIN, PUTATIVE (DUF247)-RELATED"/>
    <property type="match status" value="1"/>
</dbReference>
<keyword evidence="4" id="KW-1185">Reference proteome</keyword>
<dbReference type="PANTHER" id="PTHR31170">
    <property type="entry name" value="BNAC04G53230D PROTEIN"/>
    <property type="match status" value="1"/>
</dbReference>
<evidence type="ECO:0000313" key="4">
    <source>
        <dbReference type="Proteomes" id="UP001054821"/>
    </source>
</evidence>
<evidence type="ECO:0000256" key="1">
    <source>
        <dbReference type="SAM" id="MobiDB-lite"/>
    </source>
</evidence>
<protein>
    <submittedName>
        <fullName evidence="3">Uncharacterized protein</fullName>
    </submittedName>
</protein>
<name>A0AAD4ZGD9_PRUDU</name>
<proteinExistence type="predicted"/>
<feature type="transmembrane region" description="Helical" evidence="2">
    <location>
        <begin position="508"/>
        <end position="529"/>
    </location>
</feature>
<keyword evidence="2" id="KW-0812">Transmembrane</keyword>
<dbReference type="Proteomes" id="UP001054821">
    <property type="component" value="Chromosome 2"/>
</dbReference>
<keyword evidence="2" id="KW-0472">Membrane</keyword>
<gene>
    <name evidence="3" type="ORF">L3X38_012781</name>
</gene>
<comment type="caution">
    <text evidence="3">The sequence shown here is derived from an EMBL/GenBank/DDBJ whole genome shotgun (WGS) entry which is preliminary data.</text>
</comment>
<feature type="region of interest" description="Disordered" evidence="1">
    <location>
        <begin position="1"/>
        <end position="25"/>
    </location>
</feature>
<dbReference type="InterPro" id="IPR004158">
    <property type="entry name" value="DUF247_pln"/>
</dbReference>
<feature type="region of interest" description="Disordered" evidence="1">
    <location>
        <begin position="239"/>
        <end position="258"/>
    </location>
</feature>
<dbReference type="AlphaFoldDB" id="A0AAD4ZGD9"/>
<dbReference type="Pfam" id="PF03140">
    <property type="entry name" value="DUF247"/>
    <property type="match status" value="1"/>
</dbReference>
<evidence type="ECO:0000313" key="3">
    <source>
        <dbReference type="EMBL" id="KAI5344904.1"/>
    </source>
</evidence>
<keyword evidence="2" id="KW-1133">Transmembrane helix</keyword>
<feature type="compositionally biased region" description="Basic and acidic residues" evidence="1">
    <location>
        <begin position="242"/>
        <end position="251"/>
    </location>
</feature>
<evidence type="ECO:0000256" key="2">
    <source>
        <dbReference type="SAM" id="Phobius"/>
    </source>
</evidence>